<dbReference type="InterPro" id="IPR036097">
    <property type="entry name" value="HisK_dim/P_sf"/>
</dbReference>
<keyword evidence="3" id="KW-0597">Phosphoprotein</keyword>
<feature type="coiled-coil region" evidence="5">
    <location>
        <begin position="425"/>
        <end position="459"/>
    </location>
</feature>
<dbReference type="InterPro" id="IPR003661">
    <property type="entry name" value="HisK_dim/P_dom"/>
</dbReference>
<proteinExistence type="predicted"/>
<feature type="signal peptide" evidence="7">
    <location>
        <begin position="1"/>
        <end position="23"/>
    </location>
</feature>
<feature type="repeat" description="TPR" evidence="4">
    <location>
        <begin position="84"/>
        <end position="117"/>
    </location>
</feature>
<evidence type="ECO:0000256" key="7">
    <source>
        <dbReference type="SAM" id="SignalP"/>
    </source>
</evidence>
<evidence type="ECO:0000259" key="8">
    <source>
        <dbReference type="PROSITE" id="PS50109"/>
    </source>
</evidence>
<keyword evidence="10" id="KW-1185">Reference proteome</keyword>
<evidence type="ECO:0000256" key="5">
    <source>
        <dbReference type="SAM" id="Coils"/>
    </source>
</evidence>
<evidence type="ECO:0000256" key="3">
    <source>
        <dbReference type="ARBA" id="ARBA00022553"/>
    </source>
</evidence>
<dbReference type="CDD" id="cd00082">
    <property type="entry name" value="HisKA"/>
    <property type="match status" value="1"/>
</dbReference>
<feature type="transmembrane region" description="Helical" evidence="6">
    <location>
        <begin position="399"/>
        <end position="419"/>
    </location>
</feature>
<evidence type="ECO:0000256" key="6">
    <source>
        <dbReference type="SAM" id="Phobius"/>
    </source>
</evidence>
<dbReference type="RefSeq" id="WP_234861619.1">
    <property type="nucleotide sequence ID" value="NZ_JAKEVZ010000008.1"/>
</dbReference>
<dbReference type="EC" id="2.7.13.3" evidence="2"/>
<dbReference type="Pfam" id="PF02518">
    <property type="entry name" value="HATPase_c"/>
    <property type="match status" value="1"/>
</dbReference>
<dbReference type="Proteomes" id="UP001201449">
    <property type="component" value="Unassembled WGS sequence"/>
</dbReference>
<keyword evidence="4" id="KW-0802">TPR repeat</keyword>
<accession>A0ABS9BUB3</accession>
<dbReference type="InterPro" id="IPR019734">
    <property type="entry name" value="TPR_rpt"/>
</dbReference>
<comment type="caution">
    <text evidence="9">The sequence shown here is derived from an EMBL/GenBank/DDBJ whole genome shotgun (WGS) entry which is preliminary data.</text>
</comment>
<dbReference type="PRINTS" id="PR00344">
    <property type="entry name" value="BCTRLSENSOR"/>
</dbReference>
<evidence type="ECO:0000313" key="10">
    <source>
        <dbReference type="Proteomes" id="UP001201449"/>
    </source>
</evidence>
<dbReference type="SUPFAM" id="SSF55874">
    <property type="entry name" value="ATPase domain of HSP90 chaperone/DNA topoisomerase II/histidine kinase"/>
    <property type="match status" value="1"/>
</dbReference>
<keyword evidence="5" id="KW-0175">Coiled coil</keyword>
<dbReference type="PANTHER" id="PTHR43065:SF42">
    <property type="entry name" value="TWO-COMPONENT SENSOR PPRA"/>
    <property type="match status" value="1"/>
</dbReference>
<dbReference type="Gene3D" id="3.30.565.10">
    <property type="entry name" value="Histidine kinase-like ATPase, C-terminal domain"/>
    <property type="match status" value="1"/>
</dbReference>
<dbReference type="InterPro" id="IPR036890">
    <property type="entry name" value="HATPase_C_sf"/>
</dbReference>
<evidence type="ECO:0000313" key="9">
    <source>
        <dbReference type="EMBL" id="MCF1751648.1"/>
    </source>
</evidence>
<dbReference type="SUPFAM" id="SSF47384">
    <property type="entry name" value="Homodimeric domain of signal transducing histidine kinase"/>
    <property type="match status" value="1"/>
</dbReference>
<gene>
    <name evidence="9" type="ORF">L0U89_11250</name>
</gene>
<dbReference type="PROSITE" id="PS50005">
    <property type="entry name" value="TPR"/>
    <property type="match status" value="2"/>
</dbReference>
<dbReference type="InterPro" id="IPR003594">
    <property type="entry name" value="HATPase_dom"/>
</dbReference>
<dbReference type="Pfam" id="PF13424">
    <property type="entry name" value="TPR_12"/>
    <property type="match status" value="1"/>
</dbReference>
<keyword evidence="7" id="KW-0732">Signal</keyword>
<protein>
    <recommendedName>
        <fullName evidence="2">histidine kinase</fullName>
        <ecNumber evidence="2">2.7.13.3</ecNumber>
    </recommendedName>
</protein>
<comment type="catalytic activity">
    <reaction evidence="1">
        <text>ATP + protein L-histidine = ADP + protein N-phospho-L-histidine.</text>
        <dbReference type="EC" id="2.7.13.3"/>
    </reaction>
</comment>
<evidence type="ECO:0000256" key="4">
    <source>
        <dbReference type="PROSITE-ProRule" id="PRU00339"/>
    </source>
</evidence>
<feature type="chain" id="PRO_5045994848" description="histidine kinase" evidence="7">
    <location>
        <begin position="24"/>
        <end position="729"/>
    </location>
</feature>
<dbReference type="InterPro" id="IPR005467">
    <property type="entry name" value="His_kinase_dom"/>
</dbReference>
<dbReference type="SUPFAM" id="SSF48452">
    <property type="entry name" value="TPR-like"/>
    <property type="match status" value="2"/>
</dbReference>
<keyword evidence="6" id="KW-0472">Membrane</keyword>
<dbReference type="SMART" id="SM00387">
    <property type="entry name" value="HATPase_c"/>
    <property type="match status" value="1"/>
</dbReference>
<dbReference type="Gene3D" id="1.10.287.130">
    <property type="match status" value="1"/>
</dbReference>
<dbReference type="EMBL" id="JAKEVZ010000008">
    <property type="protein sequence ID" value="MCF1751648.1"/>
    <property type="molecule type" value="Genomic_DNA"/>
</dbReference>
<keyword evidence="6" id="KW-1133">Transmembrane helix</keyword>
<dbReference type="InterPro" id="IPR004358">
    <property type="entry name" value="Sig_transdc_His_kin-like_C"/>
</dbReference>
<keyword evidence="6" id="KW-0812">Transmembrane</keyword>
<name>A0ABS9BUB3_9BACT</name>
<organism evidence="9 10">
    <name type="scientific">Mariniradius sediminis</name>
    <dbReference type="NCBI Taxonomy" id="2909237"/>
    <lineage>
        <taxon>Bacteria</taxon>
        <taxon>Pseudomonadati</taxon>
        <taxon>Bacteroidota</taxon>
        <taxon>Cytophagia</taxon>
        <taxon>Cytophagales</taxon>
        <taxon>Cyclobacteriaceae</taxon>
        <taxon>Mariniradius</taxon>
    </lineage>
</organism>
<evidence type="ECO:0000256" key="1">
    <source>
        <dbReference type="ARBA" id="ARBA00000085"/>
    </source>
</evidence>
<feature type="domain" description="Histidine kinase" evidence="8">
    <location>
        <begin position="475"/>
        <end position="729"/>
    </location>
</feature>
<feature type="repeat" description="TPR" evidence="4">
    <location>
        <begin position="124"/>
        <end position="157"/>
    </location>
</feature>
<reference evidence="9 10" key="1">
    <citation type="submission" date="2022-01" db="EMBL/GenBank/DDBJ databases">
        <title>Mariniradius saccharolyticus sp. nov., isolated from sediment of a river.</title>
        <authorList>
            <person name="Liu H."/>
        </authorList>
    </citation>
    <scope>NUCLEOTIDE SEQUENCE [LARGE SCALE GENOMIC DNA]</scope>
    <source>
        <strain evidence="9 10">RY-2</strain>
    </source>
</reference>
<dbReference type="PANTHER" id="PTHR43065">
    <property type="entry name" value="SENSOR HISTIDINE KINASE"/>
    <property type="match status" value="1"/>
</dbReference>
<dbReference type="PROSITE" id="PS50109">
    <property type="entry name" value="HIS_KIN"/>
    <property type="match status" value="1"/>
</dbReference>
<evidence type="ECO:0000256" key="2">
    <source>
        <dbReference type="ARBA" id="ARBA00012438"/>
    </source>
</evidence>
<dbReference type="InterPro" id="IPR011990">
    <property type="entry name" value="TPR-like_helical_dom_sf"/>
</dbReference>
<dbReference type="SMART" id="SM00388">
    <property type="entry name" value="HisKA"/>
    <property type="match status" value="1"/>
</dbReference>
<dbReference type="SMART" id="SM00028">
    <property type="entry name" value="TPR"/>
    <property type="match status" value="5"/>
</dbReference>
<dbReference type="Gene3D" id="1.25.40.10">
    <property type="entry name" value="Tetratricopeptide repeat domain"/>
    <property type="match status" value="2"/>
</dbReference>
<sequence>MKFLKVILLFFLFQLGLIGYAEAQTPRADSLLNVAQTAKVDSLKIQSYIDLGNEFMGSDVNRADSYLDEALRLATVSSDSIRLALVYNTKGRLFAQQGKLQEAMQMFEVALSQFRLNGDKTGEANVLSNLGSIYFRMGNNQKALEHHYQSLKISEEIGNTLRIATSYNNIGTVYQQAEATMDDALASYKKALEGFTKIDNQPGMATVAMNIGEIYFLESKYDSAIQYHELALGLCDGTLDATFPLTQLGEIHGLQDKFNIAFGYHRRALDIAEKLDAKYEVAQCLIGYAKTLKRQGDIDGTISALEKAKDIAMEIDAKSELLNAYMVLSEMYALKGDFKTAYLYELEVKKVSDEISKSSTEQMIQQLQFDFELSRKQAEIELLQKDTELKNAAVFNQRIIIFTALGGLVLFIAISIFLFRNNLSKQKANSLLQAQRDEIREQREKVESAFDQLKSAQAQLIQSEKMASLGELTAGIAHEIRNPLNFVNNFSEVSNELIVEVQEEREKPIEIRNEKLIEDILGDIKENLSKISHHGKRADAIVQGMLQHSRTSTGEKAMTDINALAAEYLRLSYHGMQAKDNAFNVQSKSYFDPNLPKIKVIPQDIGRVFLNIINNAFQACVNYKPEVGEGDNGKPEDIYLPTVTVKTSLVKSAAGGLLAQVAIADNGPGIPESIKDKIFQPFFTTKPTGQGTGLGLSLSYDIIKAHGGEISVDSTVGKGTVFTLSLPVV</sequence>